<dbReference type="Proteomes" id="UP000016932">
    <property type="component" value="Unassembled WGS sequence"/>
</dbReference>
<sequence length="953" mass="104419">MKAQKPGTDWTATVFLRVNGKPGAEYVLPDKNSDHPNILECFVPAEPGQRLAIHGNFAGSTTNFVADLIVDGSFLRQTSSNSSHGLVTKNHNIKFDKAMTIPFPKDWSSIEHPKSGVEGNMHVDKIEENFVADLSTYENPTFGSRRAGVGSIQVVIYASQHVMNRHQDREWNITLGVWKDSQRQEKKDVRKSGIKPEFEVKLENTMEATAKRGTGHYKHWHDNTRPGFDEVARFIFYYRSQAAIDAIGCILRADEEQKLEQWNENAELHGRRHGKFKEGEAPAKGFKKPRSVNRDDEEAEEEHAGESENAQGDVIDREEKDPSVETANELQSGLPNHKALQRLGGPLSLALGTSTQMSPNDTGYEKSASSAEDSTSLEHIRDAAVGDSKHTRNSPHSGPGADAVVETTIGIDAPFGVGARESTKATGDMMRDDLDEAQLGAEDTTDRALTHAHDLTLPATSNPARQVNTLARTIENDARSPRKPLRFQPSSDNFRSTLIGDLLVPLNLAGQLSPPALSSRDHHDSSEPFPAASDPSTRLINKTDQVTNSKRTSDIDVETSPSNGTEWGQLPTREEILAEFSSDDTLTLVEATALFGRHGPYQSNTLSRLAFNKELYEVADQIGTNIFSLKAAYTKQSNLNDTDAFVDQSSPGPADLHGDKIELGPSSELSSAGNHMQGRGNTHIRDTSTTPRRHSSSNKQSPQQSHSTIKSGIVGANNISSASTPRTGSSKRIRTAVRRSTEIDITPTKVPPKMPSNSSTPASGVKRAANASAYAESSTKRPKKDDKARVPKANTTPCKTGPTSAPTSVTPAPAPKAEPYPVPIDDEDLDARELRLEKVRAEIAKKKAKLEELRAAKLAKKAAKAAEKAEKERKAREKAEQEAREEEQRKAAHRRRLEEEEENLQNDLMGLDVEIEQHDDESDESDRESEPEVGGKQAKGVGDSDSEEESEED</sequence>
<name>M3A731_PSEFD</name>
<dbReference type="GeneID" id="19341413"/>
<reference evidence="2 3" key="1">
    <citation type="journal article" date="2012" name="PLoS Pathog.">
        <title>Diverse lifestyles and strategies of plant pathogenesis encoded in the genomes of eighteen Dothideomycetes fungi.</title>
        <authorList>
            <person name="Ohm R.A."/>
            <person name="Feau N."/>
            <person name="Henrissat B."/>
            <person name="Schoch C.L."/>
            <person name="Horwitz B.A."/>
            <person name="Barry K.W."/>
            <person name="Condon B.J."/>
            <person name="Copeland A.C."/>
            <person name="Dhillon B."/>
            <person name="Glaser F."/>
            <person name="Hesse C.N."/>
            <person name="Kosti I."/>
            <person name="LaButti K."/>
            <person name="Lindquist E.A."/>
            <person name="Lucas S."/>
            <person name="Salamov A.A."/>
            <person name="Bradshaw R.E."/>
            <person name="Ciuffetti L."/>
            <person name="Hamelin R.C."/>
            <person name="Kema G.H.J."/>
            <person name="Lawrence C."/>
            <person name="Scott J.A."/>
            <person name="Spatafora J.W."/>
            <person name="Turgeon B.G."/>
            <person name="de Wit P.J.G.M."/>
            <person name="Zhong S."/>
            <person name="Goodwin S.B."/>
            <person name="Grigoriev I.V."/>
        </authorList>
    </citation>
    <scope>NUCLEOTIDE SEQUENCE [LARGE SCALE GENOMIC DNA]</scope>
    <source>
        <strain evidence="2 3">CIRAD86</strain>
    </source>
</reference>
<dbReference type="KEGG" id="pfj:MYCFIDRAFT_78169"/>
<feature type="compositionally biased region" description="Polar residues" evidence="1">
    <location>
        <begin position="697"/>
        <end position="710"/>
    </location>
</feature>
<dbReference type="VEuPathDB" id="FungiDB:MYCFIDRAFT_78169"/>
<organism evidence="2 3">
    <name type="scientific">Pseudocercospora fijiensis (strain CIRAD86)</name>
    <name type="common">Black leaf streak disease fungus</name>
    <name type="synonym">Mycosphaerella fijiensis</name>
    <dbReference type="NCBI Taxonomy" id="383855"/>
    <lineage>
        <taxon>Eukaryota</taxon>
        <taxon>Fungi</taxon>
        <taxon>Dikarya</taxon>
        <taxon>Ascomycota</taxon>
        <taxon>Pezizomycotina</taxon>
        <taxon>Dothideomycetes</taxon>
        <taxon>Dothideomycetidae</taxon>
        <taxon>Mycosphaerellales</taxon>
        <taxon>Mycosphaerellaceae</taxon>
        <taxon>Pseudocercospora</taxon>
    </lineage>
</organism>
<feature type="compositionally biased region" description="Polar residues" evidence="1">
    <location>
        <begin position="351"/>
        <end position="374"/>
    </location>
</feature>
<feature type="region of interest" description="Disordered" evidence="1">
    <location>
        <begin position="270"/>
        <end position="377"/>
    </location>
</feature>
<dbReference type="OrthoDB" id="3648067at2759"/>
<dbReference type="EMBL" id="KB446561">
    <property type="protein sequence ID" value="EME80431.1"/>
    <property type="molecule type" value="Genomic_DNA"/>
</dbReference>
<feature type="compositionally biased region" description="Polar residues" evidence="1">
    <location>
        <begin position="717"/>
        <end position="728"/>
    </location>
</feature>
<accession>M3A731</accession>
<feature type="compositionally biased region" description="Basic and acidic residues" evidence="1">
    <location>
        <begin position="864"/>
        <end position="890"/>
    </location>
</feature>
<feature type="region of interest" description="Disordered" evidence="1">
    <location>
        <begin position="643"/>
        <end position="825"/>
    </location>
</feature>
<proteinExistence type="predicted"/>
<dbReference type="STRING" id="383855.M3A731"/>
<feature type="compositionally biased region" description="Polar residues" evidence="1">
    <location>
        <begin position="534"/>
        <end position="550"/>
    </location>
</feature>
<feature type="compositionally biased region" description="Acidic residues" evidence="1">
    <location>
        <begin position="944"/>
        <end position="953"/>
    </location>
</feature>
<gene>
    <name evidence="2" type="ORF">MYCFIDRAFT_78169</name>
</gene>
<feature type="compositionally biased region" description="Polar residues" evidence="1">
    <location>
        <begin position="325"/>
        <end position="334"/>
    </location>
</feature>
<evidence type="ECO:0000313" key="2">
    <source>
        <dbReference type="EMBL" id="EME80431.1"/>
    </source>
</evidence>
<feature type="compositionally biased region" description="Basic and acidic residues" evidence="1">
    <location>
        <begin position="314"/>
        <end position="323"/>
    </location>
</feature>
<dbReference type="eggNOG" id="ENOG502SVU3">
    <property type="taxonomic scope" value="Eukaryota"/>
</dbReference>
<feature type="region of interest" description="Disordered" evidence="1">
    <location>
        <begin position="514"/>
        <end position="568"/>
    </location>
</feature>
<dbReference type="RefSeq" id="XP_007928948.1">
    <property type="nucleotide sequence ID" value="XM_007930757.1"/>
</dbReference>
<evidence type="ECO:0000313" key="3">
    <source>
        <dbReference type="Proteomes" id="UP000016932"/>
    </source>
</evidence>
<dbReference type="HOGENOM" id="CLU_309302_0_0_1"/>
<dbReference type="AlphaFoldDB" id="M3A731"/>
<feature type="region of interest" description="Disordered" evidence="1">
    <location>
        <begin position="858"/>
        <end position="953"/>
    </location>
</feature>
<keyword evidence="3" id="KW-1185">Reference proteome</keyword>
<feature type="compositionally biased region" description="Pro residues" evidence="1">
    <location>
        <begin position="812"/>
        <end position="822"/>
    </location>
</feature>
<evidence type="ECO:0000256" key="1">
    <source>
        <dbReference type="SAM" id="MobiDB-lite"/>
    </source>
</evidence>
<protein>
    <submittedName>
        <fullName evidence="2">Uncharacterized protein</fullName>
    </submittedName>
</protein>
<feature type="compositionally biased region" description="Acidic residues" evidence="1">
    <location>
        <begin position="913"/>
        <end position="931"/>
    </location>
</feature>
<feature type="compositionally biased region" description="Low complexity" evidence="1">
    <location>
        <begin position="802"/>
        <end position="811"/>
    </location>
</feature>